<dbReference type="GO" id="GO:0015385">
    <property type="term" value="F:sodium:proton antiporter activity"/>
    <property type="evidence" value="ECO:0007669"/>
    <property type="project" value="TreeGrafter"/>
</dbReference>
<feature type="compositionally biased region" description="Basic and acidic residues" evidence="1">
    <location>
        <begin position="125"/>
        <end position="138"/>
    </location>
</feature>
<gene>
    <name evidence="3" type="ORF">C7S20_04150</name>
</gene>
<proteinExistence type="predicted"/>
<feature type="transmembrane region" description="Helical" evidence="2">
    <location>
        <begin position="37"/>
        <end position="57"/>
    </location>
</feature>
<reference evidence="4" key="1">
    <citation type="submission" date="2018-03" db="EMBL/GenBank/DDBJ databases">
        <title>Gramella fulva sp. nov., isolated from a dry surface of tidal flat.</title>
        <authorList>
            <person name="Hwang S.H."/>
            <person name="Hwang W.M."/>
            <person name="Kang K."/>
            <person name="Ahn T.-Y."/>
        </authorList>
    </citation>
    <scope>NUCLEOTIDE SEQUENCE [LARGE SCALE GENOMIC DNA]</scope>
    <source>
        <strain evidence="4">SH35</strain>
    </source>
</reference>
<dbReference type="PANTHER" id="PTHR34703">
    <property type="entry name" value="ANTIPORTER SUBUNIT MNHG2-RELATED"/>
    <property type="match status" value="1"/>
</dbReference>
<name>A0A2R3Z2P6_9FLAO</name>
<dbReference type="PANTHER" id="PTHR34703:SF1">
    <property type="entry name" value="ANTIPORTER SUBUNIT MNHG2-RELATED"/>
    <property type="match status" value="1"/>
</dbReference>
<sequence length="138" mass="15340">MISVIVAILVTFGALFVLFAAIGLVRMPDTYLRISVTTKAATLGVGLVLMSAAVFFQDSDVTSQSFVIILFIFLTAPVSAHLIGRASYFIGIKMWDKSVMDDLRGKYQKNSHILKSEVDDTPEDNIDHTKIKNREKRD</sequence>
<feature type="transmembrane region" description="Helical" evidence="2">
    <location>
        <begin position="63"/>
        <end position="84"/>
    </location>
</feature>
<keyword evidence="2" id="KW-0812">Transmembrane</keyword>
<dbReference type="Pfam" id="PF03334">
    <property type="entry name" value="PhaG_MnhG_YufB"/>
    <property type="match status" value="1"/>
</dbReference>
<dbReference type="RefSeq" id="WP_107011296.1">
    <property type="nucleotide sequence ID" value="NZ_CP028136.1"/>
</dbReference>
<dbReference type="InterPro" id="IPR005133">
    <property type="entry name" value="PhaG_MnhG_YufB"/>
</dbReference>
<dbReference type="NCBIfam" id="TIGR01300">
    <property type="entry name" value="CPA3_mnhG_phaG"/>
    <property type="match status" value="1"/>
</dbReference>
<evidence type="ECO:0000313" key="3">
    <source>
        <dbReference type="EMBL" id="AVR44518.1"/>
    </source>
</evidence>
<dbReference type="AlphaFoldDB" id="A0A2R3Z2P6"/>
<keyword evidence="2" id="KW-1133">Transmembrane helix</keyword>
<feature type="transmembrane region" description="Helical" evidence="2">
    <location>
        <begin position="6"/>
        <end position="25"/>
    </location>
</feature>
<evidence type="ECO:0000313" key="4">
    <source>
        <dbReference type="Proteomes" id="UP000241507"/>
    </source>
</evidence>
<dbReference type="Proteomes" id="UP000241507">
    <property type="component" value="Chromosome"/>
</dbReference>
<organism evidence="3 4">
    <name type="scientific">Christiangramia fulva</name>
    <dbReference type="NCBI Taxonomy" id="2126553"/>
    <lineage>
        <taxon>Bacteria</taxon>
        <taxon>Pseudomonadati</taxon>
        <taxon>Bacteroidota</taxon>
        <taxon>Flavobacteriia</taxon>
        <taxon>Flavobacteriales</taxon>
        <taxon>Flavobacteriaceae</taxon>
        <taxon>Christiangramia</taxon>
    </lineage>
</organism>
<dbReference type="OrthoDB" id="9806575at2"/>
<dbReference type="KEGG" id="grs:C7S20_04150"/>
<evidence type="ECO:0000256" key="1">
    <source>
        <dbReference type="SAM" id="MobiDB-lite"/>
    </source>
</evidence>
<keyword evidence="4" id="KW-1185">Reference proteome</keyword>
<protein>
    <submittedName>
        <fullName evidence="3">Na+/H+ antiporter subunit G</fullName>
    </submittedName>
</protein>
<accession>A0A2R3Z2P6</accession>
<feature type="region of interest" description="Disordered" evidence="1">
    <location>
        <begin position="118"/>
        <end position="138"/>
    </location>
</feature>
<keyword evidence="2" id="KW-0472">Membrane</keyword>
<evidence type="ECO:0000256" key="2">
    <source>
        <dbReference type="SAM" id="Phobius"/>
    </source>
</evidence>
<dbReference type="EMBL" id="CP028136">
    <property type="protein sequence ID" value="AVR44518.1"/>
    <property type="molecule type" value="Genomic_DNA"/>
</dbReference>
<dbReference type="NCBIfam" id="NF009314">
    <property type="entry name" value="PRK12674.1-2"/>
    <property type="match status" value="1"/>
</dbReference>